<evidence type="ECO:0000256" key="5">
    <source>
        <dbReference type="ARBA" id="ARBA00022801"/>
    </source>
</evidence>
<dbReference type="Pfam" id="PF09298">
    <property type="entry name" value="FAA_hydrolase_N"/>
    <property type="match status" value="1"/>
</dbReference>
<keyword evidence="14" id="KW-1185">Reference proteome</keyword>
<keyword evidence="7 10" id="KW-0460">Magnesium</keyword>
<evidence type="ECO:0000313" key="13">
    <source>
        <dbReference type="EMBL" id="KAK5057188.1"/>
    </source>
</evidence>
<name>A0ABR0J5X8_9EURO</name>
<comment type="similarity">
    <text evidence="2 10">Belongs to the FAH family.</text>
</comment>
<comment type="caution">
    <text evidence="13">The sequence shown here is derived from an EMBL/GenBank/DDBJ whole genome shotgun (WGS) entry which is preliminary data.</text>
</comment>
<dbReference type="InterPro" id="IPR036663">
    <property type="entry name" value="Fumarylacetoacetase_C_sf"/>
</dbReference>
<protein>
    <recommendedName>
        <fullName evidence="3 10">Fumarylacetoacetase</fullName>
        <ecNumber evidence="3 10">3.7.1.2</ecNumber>
    </recommendedName>
    <alternativeName>
        <fullName evidence="10">Fumarylacetoacetate hydrolase</fullName>
    </alternativeName>
</protein>
<feature type="domain" description="Fumarylacetoacetase N-terminal" evidence="12">
    <location>
        <begin position="16"/>
        <end position="121"/>
    </location>
</feature>
<dbReference type="Gene3D" id="2.30.30.230">
    <property type="entry name" value="Fumarylacetoacetase, N-terminal domain"/>
    <property type="match status" value="1"/>
</dbReference>
<sequence length="424" mass="46285">MASWIPVEAISDFSLQNLPYGIFSTANSDPRVGVAIGEYVLDLKVLATEGIFEVPGLEIQTLRQPTLNAYAALGKNVHSGVRQRLQKLLESDTQSAHVLRDNQRLREKALVPLNNVQMHLPMSIGDYTDFFVGLHHAVTCAGLVKPGGTIETLCPCFYNLPVAYNGRASSVVVSDTPLHRPNGQFPVDGKLVSGPCRKLDFEVEFACFVGRGNELGEPIDVNSAEDHIFGFVLMNDWSARDIQMYEATLMGPFNGKSFCTTVSPWIVPLEALEPFRVAPKETPRELPDYLMQKQEKSAYNIPIRATLGANNQRYRVADCNTNNVIFSFAQMIAHHTRGGCPLRAGDLIATGTLSGPNRENAGCLLEQTRGGTDPYEMIAEDSAAGNVRRAYLEDNDIITFTAQAMSSRGNVGFGSCAGKILSAP</sequence>
<keyword evidence="8 10" id="KW-0828">Tyrosine catabolism</keyword>
<dbReference type="InterPro" id="IPR036462">
    <property type="entry name" value="Fumarylacetoacetase_N_sf"/>
</dbReference>
<evidence type="ECO:0000256" key="2">
    <source>
        <dbReference type="ARBA" id="ARBA00010211"/>
    </source>
</evidence>
<dbReference type="InterPro" id="IPR011234">
    <property type="entry name" value="Fumarylacetoacetase-like_C"/>
</dbReference>
<evidence type="ECO:0000259" key="11">
    <source>
        <dbReference type="Pfam" id="PF01557"/>
    </source>
</evidence>
<reference evidence="13 14" key="1">
    <citation type="submission" date="2023-08" db="EMBL/GenBank/DDBJ databases">
        <title>Black Yeasts Isolated from many extreme environments.</title>
        <authorList>
            <person name="Coleine C."/>
            <person name="Stajich J.E."/>
            <person name="Selbmann L."/>
        </authorList>
    </citation>
    <scope>NUCLEOTIDE SEQUENCE [LARGE SCALE GENOMIC DNA]</scope>
    <source>
        <strain evidence="13 14">CCFEE 6328</strain>
    </source>
</reference>
<dbReference type="Pfam" id="PF01557">
    <property type="entry name" value="FAA_hydrolase"/>
    <property type="match status" value="1"/>
</dbReference>
<dbReference type="EC" id="3.7.1.2" evidence="3 10"/>
<dbReference type="NCBIfam" id="TIGR01266">
    <property type="entry name" value="fum_ac_acetase"/>
    <property type="match status" value="1"/>
</dbReference>
<evidence type="ECO:0000256" key="10">
    <source>
        <dbReference type="RuleBase" id="RU366008"/>
    </source>
</evidence>
<evidence type="ECO:0000256" key="9">
    <source>
        <dbReference type="ARBA" id="ARBA00023232"/>
    </source>
</evidence>
<organism evidence="13 14">
    <name type="scientific">Exophiala sideris</name>
    <dbReference type="NCBI Taxonomy" id="1016849"/>
    <lineage>
        <taxon>Eukaryota</taxon>
        <taxon>Fungi</taxon>
        <taxon>Dikarya</taxon>
        <taxon>Ascomycota</taxon>
        <taxon>Pezizomycotina</taxon>
        <taxon>Eurotiomycetes</taxon>
        <taxon>Chaetothyriomycetidae</taxon>
        <taxon>Chaetothyriales</taxon>
        <taxon>Herpotrichiellaceae</taxon>
        <taxon>Exophiala</taxon>
    </lineage>
</organism>
<evidence type="ECO:0000256" key="3">
    <source>
        <dbReference type="ARBA" id="ARBA00012094"/>
    </source>
</evidence>
<feature type="domain" description="Fumarylacetoacetase-like C-terminal" evidence="11">
    <location>
        <begin position="161"/>
        <end position="402"/>
    </location>
</feature>
<keyword evidence="6 10" id="KW-0106">Calcium</keyword>
<evidence type="ECO:0000256" key="8">
    <source>
        <dbReference type="ARBA" id="ARBA00022878"/>
    </source>
</evidence>
<dbReference type="Gene3D" id="3.90.850.10">
    <property type="entry name" value="Fumarylacetoacetase-like, C-terminal domain"/>
    <property type="match status" value="1"/>
</dbReference>
<dbReference type="EMBL" id="JAVRRF010000016">
    <property type="protein sequence ID" value="KAK5057188.1"/>
    <property type="molecule type" value="Genomic_DNA"/>
</dbReference>
<gene>
    <name evidence="13" type="ORF">LTR69_007227</name>
</gene>
<evidence type="ECO:0000313" key="14">
    <source>
        <dbReference type="Proteomes" id="UP001345691"/>
    </source>
</evidence>
<evidence type="ECO:0000256" key="1">
    <source>
        <dbReference type="ARBA" id="ARBA00004782"/>
    </source>
</evidence>
<evidence type="ECO:0000256" key="6">
    <source>
        <dbReference type="ARBA" id="ARBA00022837"/>
    </source>
</evidence>
<evidence type="ECO:0000256" key="7">
    <source>
        <dbReference type="ARBA" id="ARBA00022842"/>
    </source>
</evidence>
<evidence type="ECO:0000259" key="12">
    <source>
        <dbReference type="Pfam" id="PF09298"/>
    </source>
</evidence>
<accession>A0ABR0J5X8</accession>
<evidence type="ECO:0000256" key="4">
    <source>
        <dbReference type="ARBA" id="ARBA00022723"/>
    </source>
</evidence>
<dbReference type="Proteomes" id="UP001345691">
    <property type="component" value="Unassembled WGS sequence"/>
</dbReference>
<dbReference type="PANTHER" id="PTHR43069">
    <property type="entry name" value="FUMARYLACETOACETASE"/>
    <property type="match status" value="1"/>
</dbReference>
<keyword evidence="4 10" id="KW-0479">Metal-binding</keyword>
<dbReference type="InterPro" id="IPR015377">
    <property type="entry name" value="Fumarylacetoacetase_N"/>
</dbReference>
<dbReference type="InterPro" id="IPR005959">
    <property type="entry name" value="Fumarylacetoacetase"/>
</dbReference>
<comment type="cofactor">
    <cofactor evidence="10">
        <name>Mg(2+)</name>
        <dbReference type="ChEBI" id="CHEBI:18420"/>
    </cofactor>
    <cofactor evidence="10">
        <name>Ca(2+)</name>
        <dbReference type="ChEBI" id="CHEBI:29108"/>
    </cofactor>
</comment>
<dbReference type="PANTHER" id="PTHR43069:SF2">
    <property type="entry name" value="FUMARYLACETOACETASE"/>
    <property type="match status" value="1"/>
</dbReference>
<proteinExistence type="inferred from homology"/>
<comment type="catalytic activity">
    <reaction evidence="10">
        <text>4-fumarylacetoacetate + H2O = acetoacetate + fumarate + H(+)</text>
        <dbReference type="Rhea" id="RHEA:10244"/>
        <dbReference type="ChEBI" id="CHEBI:13705"/>
        <dbReference type="ChEBI" id="CHEBI:15377"/>
        <dbReference type="ChEBI" id="CHEBI:15378"/>
        <dbReference type="ChEBI" id="CHEBI:18034"/>
        <dbReference type="ChEBI" id="CHEBI:29806"/>
        <dbReference type="EC" id="3.7.1.2"/>
    </reaction>
</comment>
<keyword evidence="5 10" id="KW-0378">Hydrolase</keyword>
<comment type="pathway">
    <text evidence="1 10">Amino-acid degradation; L-phenylalanine degradation; acetoacetate and fumarate from L-phenylalanine: step 6/6.</text>
</comment>
<keyword evidence="9 10" id="KW-0585">Phenylalanine catabolism</keyword>
<dbReference type="SUPFAM" id="SSF63433">
    <property type="entry name" value="Fumarylacetoacetate hydrolase, FAH, N-terminal domain"/>
    <property type="match status" value="1"/>
</dbReference>
<dbReference type="SUPFAM" id="SSF56529">
    <property type="entry name" value="FAH"/>
    <property type="match status" value="1"/>
</dbReference>